<accession>A0A5J5K5W7</accession>
<keyword evidence="1" id="KW-0732">Signal</keyword>
<dbReference type="Proteomes" id="UP000327011">
    <property type="component" value="Unassembled WGS sequence"/>
</dbReference>
<dbReference type="EMBL" id="VYTZ01000003">
    <property type="protein sequence ID" value="KAA9379946.1"/>
    <property type="molecule type" value="Genomic_DNA"/>
</dbReference>
<reference evidence="2 3" key="1">
    <citation type="submission" date="2019-09" db="EMBL/GenBank/DDBJ databases">
        <title>Screening of Novel Bioactive Compounds from Soil-Associated.</title>
        <authorList>
            <person name="Gong X."/>
        </authorList>
    </citation>
    <scope>NUCLEOTIDE SEQUENCE [LARGE SCALE GENOMIC DNA]</scope>
    <source>
        <strain evidence="2 3">Gxj-6</strain>
    </source>
</reference>
<protein>
    <submittedName>
        <fullName evidence="2">Uncharacterized protein</fullName>
    </submittedName>
</protein>
<evidence type="ECO:0000256" key="1">
    <source>
        <dbReference type="SAM" id="SignalP"/>
    </source>
</evidence>
<evidence type="ECO:0000313" key="2">
    <source>
        <dbReference type="EMBL" id="KAA9379946.1"/>
    </source>
</evidence>
<sequence length="86" mass="8791">MPAMRFPSPLGLAVLAAIGLTAAQPAPRAFAETVVPVGHTGSAYQVSGRGCDGPYQAQWQYQSQASSSLGTGPAAFPTAIVEIDDD</sequence>
<proteinExistence type="predicted"/>
<feature type="signal peptide" evidence="1">
    <location>
        <begin position="1"/>
        <end position="31"/>
    </location>
</feature>
<gene>
    <name evidence="2" type="ORF">F5972_10005</name>
</gene>
<dbReference type="AlphaFoldDB" id="A0A5J5K5W7"/>
<comment type="caution">
    <text evidence="2">The sequence shown here is derived from an EMBL/GenBank/DDBJ whole genome shotgun (WGS) entry which is preliminary data.</text>
</comment>
<keyword evidence="3" id="KW-1185">Reference proteome</keyword>
<evidence type="ECO:0000313" key="3">
    <source>
        <dbReference type="Proteomes" id="UP000327011"/>
    </source>
</evidence>
<name>A0A5J5K5W7_9ACTN</name>
<organism evidence="2 3">
    <name type="scientific">Microbispora cellulosiformans</name>
    <dbReference type="NCBI Taxonomy" id="2614688"/>
    <lineage>
        <taxon>Bacteria</taxon>
        <taxon>Bacillati</taxon>
        <taxon>Actinomycetota</taxon>
        <taxon>Actinomycetes</taxon>
        <taxon>Streptosporangiales</taxon>
        <taxon>Streptosporangiaceae</taxon>
        <taxon>Microbispora</taxon>
    </lineage>
</organism>
<feature type="chain" id="PRO_5023917849" evidence="1">
    <location>
        <begin position="32"/>
        <end position="86"/>
    </location>
</feature>